<dbReference type="EMBL" id="JARPUR010000004">
    <property type="protein sequence ID" value="KAK4876673.1"/>
    <property type="molecule type" value="Genomic_DNA"/>
</dbReference>
<dbReference type="AlphaFoldDB" id="A0AAN7SMT3"/>
<protein>
    <submittedName>
        <fullName evidence="1">Uncharacterized protein</fullName>
    </submittedName>
</protein>
<organism evidence="1 2">
    <name type="scientific">Aquatica leii</name>
    <dbReference type="NCBI Taxonomy" id="1421715"/>
    <lineage>
        <taxon>Eukaryota</taxon>
        <taxon>Metazoa</taxon>
        <taxon>Ecdysozoa</taxon>
        <taxon>Arthropoda</taxon>
        <taxon>Hexapoda</taxon>
        <taxon>Insecta</taxon>
        <taxon>Pterygota</taxon>
        <taxon>Neoptera</taxon>
        <taxon>Endopterygota</taxon>
        <taxon>Coleoptera</taxon>
        <taxon>Polyphaga</taxon>
        <taxon>Elateriformia</taxon>
        <taxon>Elateroidea</taxon>
        <taxon>Lampyridae</taxon>
        <taxon>Luciolinae</taxon>
        <taxon>Aquatica</taxon>
    </lineage>
</organism>
<sequence length="482" mass="56552">MCKSGTIFMTNSSSIIQLFSAVCQSTNTHSGNLYEHYISDNTDAIKSQLQITELRSLLSKWNVKAIVFVDIFKIIKHHHIQFLLKKFDLATWIAFEHHLEQWEDSIGMPLSPWSCSNQFSPYRRFTQFPSLNDNEPSTSIQFSTILELSTRGSMLVETYNKFRKFDEEQRNSLITLIAKFFEKLEYYRTSKMGRLYAKYCNITTSFKKWSSKTKPEENAEMCIKALKYDNLSSEEFDVTWKACCQFRLQFIKDHPNTAEIMEKLPFYKNPSGFRLIDIDFQASFRRDGLLTNWENIFNKLLLFLTTENHIKDRNVKSTLVKMIKNNTISENGRNAALIWALHGYFVPTNGVIRKDATGKKSIIKFTIKDSQESVIFMGGQEVGDQINHLKRTKLSLQPSIYYVGDSIFDIRDIFINFDNIRFQFTNIIRSLDICFKIIYLFDMQFPTESEMFYNFLETFFYKFECSNVHSKVKVLSEYLCSE</sequence>
<keyword evidence="2" id="KW-1185">Reference proteome</keyword>
<evidence type="ECO:0000313" key="1">
    <source>
        <dbReference type="EMBL" id="KAK4876673.1"/>
    </source>
</evidence>
<proteinExistence type="predicted"/>
<gene>
    <name evidence="1" type="ORF">RN001_009179</name>
</gene>
<dbReference type="Pfam" id="PF15992">
    <property type="entry name" value="DUF4769"/>
    <property type="match status" value="1"/>
</dbReference>
<dbReference type="InterPro" id="IPR031934">
    <property type="entry name" value="DUF4769"/>
</dbReference>
<evidence type="ECO:0000313" key="2">
    <source>
        <dbReference type="Proteomes" id="UP001353858"/>
    </source>
</evidence>
<dbReference type="Proteomes" id="UP001353858">
    <property type="component" value="Unassembled WGS sequence"/>
</dbReference>
<accession>A0AAN7SMT3</accession>
<comment type="caution">
    <text evidence="1">The sequence shown here is derived from an EMBL/GenBank/DDBJ whole genome shotgun (WGS) entry which is preliminary data.</text>
</comment>
<name>A0AAN7SMT3_9COLE</name>
<reference evidence="2" key="1">
    <citation type="submission" date="2023-01" db="EMBL/GenBank/DDBJ databases">
        <title>Key to firefly adult light organ development and bioluminescence: homeobox transcription factors regulate luciferase expression and transportation to peroxisome.</title>
        <authorList>
            <person name="Fu X."/>
        </authorList>
    </citation>
    <scope>NUCLEOTIDE SEQUENCE [LARGE SCALE GENOMIC DNA]</scope>
</reference>